<proteinExistence type="predicted"/>
<reference evidence="1" key="2">
    <citation type="submission" date="2020-09" db="EMBL/GenBank/DDBJ databases">
        <authorList>
            <person name="Sun Q."/>
            <person name="Zhou Y."/>
        </authorList>
    </citation>
    <scope>NUCLEOTIDE SEQUENCE</scope>
    <source>
        <strain evidence="1">CGMCC 1.12214</strain>
    </source>
</reference>
<evidence type="ECO:0008006" key="3">
    <source>
        <dbReference type="Google" id="ProtNLM"/>
    </source>
</evidence>
<dbReference type="SUPFAM" id="SSF50199">
    <property type="entry name" value="Staphylococcal nuclease"/>
    <property type="match status" value="1"/>
</dbReference>
<accession>A0A917IAS8</accession>
<dbReference type="InterPro" id="IPR035437">
    <property type="entry name" value="SNase_OB-fold_sf"/>
</dbReference>
<dbReference type="Gene3D" id="2.40.50.90">
    <property type="match status" value="1"/>
</dbReference>
<gene>
    <name evidence="1" type="ORF">GCM10007036_42760</name>
</gene>
<name>A0A917IAS8_9HYPH</name>
<keyword evidence="2" id="KW-1185">Reference proteome</keyword>
<evidence type="ECO:0000313" key="1">
    <source>
        <dbReference type="EMBL" id="GGH31507.1"/>
    </source>
</evidence>
<organism evidence="1 2">
    <name type="scientific">Alsobacter metallidurans</name>
    <dbReference type="NCBI Taxonomy" id="340221"/>
    <lineage>
        <taxon>Bacteria</taxon>
        <taxon>Pseudomonadati</taxon>
        <taxon>Pseudomonadota</taxon>
        <taxon>Alphaproteobacteria</taxon>
        <taxon>Hyphomicrobiales</taxon>
        <taxon>Alsobacteraceae</taxon>
        <taxon>Alsobacter</taxon>
    </lineage>
</organism>
<protein>
    <recommendedName>
        <fullName evidence="3">Nuclease</fullName>
    </recommendedName>
</protein>
<sequence length="267" mass="28305">MHRMRMRPSNACSRGLVLAVTLLCGSEASEAQMSACRLGAAVGVADLKINPDGDLASPDGRTWIAAGAIAVAGGDVDVERRRVDAVKRFTEVGPFVIYPVAGRPDRWGRLSGVIGRADQGDDLALALVREGLASANPAELPARCGAALAAAEALARRGAKGAWAQAQAFFNAAEPAAILQQVGRFAVVEGRVVSTSERKARAYLNFGENWSEDFTVTISKRSLNRIEASGMRWSSLKGLRVRVRGVVAESGGPVIEINAPEDIERIE</sequence>
<reference evidence="1" key="1">
    <citation type="journal article" date="2014" name="Int. J. Syst. Evol. Microbiol.">
        <title>Complete genome sequence of Corynebacterium casei LMG S-19264T (=DSM 44701T), isolated from a smear-ripened cheese.</title>
        <authorList>
            <consortium name="US DOE Joint Genome Institute (JGI-PGF)"/>
            <person name="Walter F."/>
            <person name="Albersmeier A."/>
            <person name="Kalinowski J."/>
            <person name="Ruckert C."/>
        </authorList>
    </citation>
    <scope>NUCLEOTIDE SEQUENCE</scope>
    <source>
        <strain evidence="1">CGMCC 1.12214</strain>
    </source>
</reference>
<dbReference type="AlphaFoldDB" id="A0A917IAS8"/>
<evidence type="ECO:0000313" key="2">
    <source>
        <dbReference type="Proteomes" id="UP000603912"/>
    </source>
</evidence>
<dbReference type="EMBL" id="BMES01000003">
    <property type="protein sequence ID" value="GGH31507.1"/>
    <property type="molecule type" value="Genomic_DNA"/>
</dbReference>
<dbReference type="Proteomes" id="UP000603912">
    <property type="component" value="Unassembled WGS sequence"/>
</dbReference>
<comment type="caution">
    <text evidence="1">The sequence shown here is derived from an EMBL/GenBank/DDBJ whole genome shotgun (WGS) entry which is preliminary data.</text>
</comment>